<evidence type="ECO:0000313" key="2">
    <source>
        <dbReference type="Proteomes" id="UP001195965"/>
    </source>
</evidence>
<reference evidence="1 2" key="1">
    <citation type="journal article" date="2021" name="ISME J.">
        <title>Genomic evolution of the class Acidithiobacillia: deep-branching Proteobacteria living in extreme acidic conditions.</title>
        <authorList>
            <person name="Moya-Beltran A."/>
            <person name="Beard S."/>
            <person name="Rojas-Villalobos C."/>
            <person name="Issotta F."/>
            <person name="Gallardo Y."/>
            <person name="Ulloa R."/>
            <person name="Giaveno A."/>
            <person name="Degli Esposti M."/>
            <person name="Johnson D.B."/>
            <person name="Quatrini R."/>
        </authorList>
    </citation>
    <scope>NUCLEOTIDE SEQUENCE [LARGE SCALE GENOMIC DNA]</scope>
    <source>
        <strain evidence="1 2">GG1-14</strain>
    </source>
</reference>
<gene>
    <name evidence="1" type="ORF">HHS34_007290</name>
</gene>
<name>A0ACD5HBJ7_9PROT</name>
<accession>A0ACD5HBJ7</accession>
<dbReference type="EMBL" id="CP127526">
    <property type="protein sequence ID" value="XRI72264.1"/>
    <property type="molecule type" value="Genomic_DNA"/>
</dbReference>
<organism evidence="1 2">
    <name type="scientific">Acidithiobacillus montserratensis</name>
    <dbReference type="NCBI Taxonomy" id="2729135"/>
    <lineage>
        <taxon>Bacteria</taxon>
        <taxon>Pseudomonadati</taxon>
        <taxon>Pseudomonadota</taxon>
        <taxon>Acidithiobacillia</taxon>
        <taxon>Acidithiobacillales</taxon>
        <taxon>Acidithiobacillaceae</taxon>
        <taxon>Acidithiobacillus</taxon>
    </lineage>
</organism>
<sequence>MSSHFSVRAALSQANILFSGGQWLRLRGEHDAVSINASSGGWKDHRTGDHGPFRSLGQHLGVDLAAIDPSTTHSDTKSSNEDTRVIQRARNLWSRSVLAIAPKKPRKWAQVAWDAEQQQYADHRDAIYDYLLSRGLDPAPLLPFIRIQTQLQPNPEYVDGQMLLAGADFCFLLPMYAMGKPQIPENICGVQRTYLAHAVDRYTPARKIGRAMLGRKGVTEIRPALGLAPVLLPEHRVLGAGEGFENVASWTQTMHRPGLVCWDWAGLKNWSEHLLPGPDAPTVALLVDWDVSETGQRECAAAVHRIRGHQYGKAVYLLPPDSITPDGKGNRDWNDLLRQAGTEAFAVEIVRAWQLAEVNLALASHPDADTTHYRKPYDLQDADTQQALAEAMDLSFAVDTARTSAREYLVKFQAYQKALIEWQNLSPEVRKSGGYKRPKAPQPLLIKITTGVGKSRILRELAQNPDFADLPLLILTKNHDLAVEYARAGAFHYWGREAPSVAPICGNGYTQKDIANSQFSENTCFRHPVVTLVSRQNHAPAVTACRYCEHGRKFILETYHERSHPYADAKNWFDAQGFSSAAIKDVPACLWLSHQAEASRARVVVAPYQSYSQTLATRQTEDGPASRLVVVDEIPDFTRPLAATSADLGQNAARCADLLETFGRMLAATADPADQADLQEIIADLKIGQSMLMEIGLAMGASVGTAEDQRLGSELIDRIKDWKVKWLPGATARWERADLQYNKEPLVPLRLLAALIASVSTGVYRLVRGVMQVQEITPLGERLLSGKPTLLLDATPSPAVEALVRVKGGQVVAAIARQNVHITHFAQYLHGRSFRNKAHQHSELAALMELNGQMATETGGDPVVLTHLPHNTLAGTSDDPDWGYWGRDEVGHDRWNGRDMLIFGGPLLAPDAQAVAYNGELMLHRLAGDESRPNWSMDVARDQLVVVGSKSVQARAPLPVNQDLREWVLQDYGRRVVQAIGRARGARAEQVINIWIAGGLPLVGLAEHGLAVAEYRQEHQNRNLAKKEKAEHRVQVAIAALQAADQDPSYRAVQKWFAARGMEGVGYVPWKRIQQNVYDLNKDTYEVVDDLLAALDSVERAAKVCGCGLVDIARDRIVEGATLPIPHQIAAELIFEATKPPGIPARSG</sequence>
<proteinExistence type="predicted"/>
<keyword evidence="2" id="KW-1185">Reference proteome</keyword>
<dbReference type="Proteomes" id="UP001195965">
    <property type="component" value="Chromosome"/>
</dbReference>
<protein>
    <submittedName>
        <fullName evidence="1">Toprim domain-containing protein</fullName>
    </submittedName>
</protein>
<evidence type="ECO:0000313" key="1">
    <source>
        <dbReference type="EMBL" id="XRI72264.1"/>
    </source>
</evidence>